<evidence type="ECO:0000256" key="9">
    <source>
        <dbReference type="RuleBase" id="RU362122"/>
    </source>
</evidence>
<feature type="transmembrane region" description="Helical" evidence="9">
    <location>
        <begin position="45"/>
        <end position="68"/>
    </location>
</feature>
<evidence type="ECO:0000256" key="2">
    <source>
        <dbReference type="ARBA" id="ARBA00008540"/>
    </source>
</evidence>
<dbReference type="PANTHER" id="PTHR30588:SF0">
    <property type="entry name" value="BRANCHED-CHAIN AMINO ACID PERMEASE BRNQ"/>
    <property type="match status" value="1"/>
</dbReference>
<dbReference type="GO" id="GO:0015190">
    <property type="term" value="F:L-leucine transmembrane transporter activity"/>
    <property type="evidence" value="ECO:0007669"/>
    <property type="project" value="TreeGrafter"/>
</dbReference>
<reference evidence="10" key="2">
    <citation type="submission" date="2020-01" db="EMBL/GenBank/DDBJ databases">
        <authorList>
            <consortium name="NCBI Pathogen Detection Project"/>
        </authorList>
    </citation>
    <scope>NUCLEOTIDE SEQUENCE</scope>
    <source>
        <strain evidence="10">OLC2673_Aeromonas</strain>
    </source>
</reference>
<dbReference type="Pfam" id="PF05525">
    <property type="entry name" value="Branch_AA_trans"/>
    <property type="match status" value="1"/>
</dbReference>
<feature type="transmembrane region" description="Helical" evidence="9">
    <location>
        <begin position="291"/>
        <end position="315"/>
    </location>
</feature>
<evidence type="ECO:0000256" key="5">
    <source>
        <dbReference type="ARBA" id="ARBA00022692"/>
    </source>
</evidence>
<comment type="caution">
    <text evidence="10">The sequence shown here is derived from an EMBL/GenBank/DDBJ whole genome shotgun (WGS) entry which is preliminary data.</text>
</comment>
<protein>
    <recommendedName>
        <fullName evidence="9">Branched-chain amino acid transport system carrier protein</fullName>
    </recommendedName>
</protein>
<feature type="transmembrane region" description="Helical" evidence="9">
    <location>
        <begin position="416"/>
        <end position="433"/>
    </location>
</feature>
<dbReference type="NCBIfam" id="TIGR00796">
    <property type="entry name" value="livcs"/>
    <property type="match status" value="1"/>
</dbReference>
<keyword evidence="4" id="KW-1003">Cell membrane</keyword>
<dbReference type="GO" id="GO:0015188">
    <property type="term" value="F:L-isoleucine transmembrane transporter activity"/>
    <property type="evidence" value="ECO:0007669"/>
    <property type="project" value="TreeGrafter"/>
</dbReference>
<feature type="transmembrane region" description="Helical" evidence="9">
    <location>
        <begin position="353"/>
        <end position="374"/>
    </location>
</feature>
<keyword evidence="5 9" id="KW-0812">Transmembrane</keyword>
<evidence type="ECO:0000313" key="11">
    <source>
        <dbReference type="Proteomes" id="UP000859505"/>
    </source>
</evidence>
<feature type="transmembrane region" description="Helical" evidence="9">
    <location>
        <begin position="204"/>
        <end position="223"/>
    </location>
</feature>
<dbReference type="GO" id="GO:0015820">
    <property type="term" value="P:L-leucine transport"/>
    <property type="evidence" value="ECO:0007669"/>
    <property type="project" value="TreeGrafter"/>
</dbReference>
<evidence type="ECO:0000256" key="8">
    <source>
        <dbReference type="ARBA" id="ARBA00023136"/>
    </source>
</evidence>
<dbReference type="Proteomes" id="UP000859505">
    <property type="component" value="Unassembled WGS sequence"/>
</dbReference>
<dbReference type="AlphaFoldDB" id="A0AAD3YIR9"/>
<feature type="transmembrane region" description="Helical" evidence="9">
    <location>
        <begin position="160"/>
        <end position="178"/>
    </location>
</feature>
<feature type="transmembrane region" description="Helical" evidence="9">
    <location>
        <begin position="235"/>
        <end position="259"/>
    </location>
</feature>
<evidence type="ECO:0000256" key="4">
    <source>
        <dbReference type="ARBA" id="ARBA00022475"/>
    </source>
</evidence>
<keyword evidence="3 9" id="KW-0813">Transport</keyword>
<feature type="transmembrane region" description="Helical" evidence="9">
    <location>
        <begin position="127"/>
        <end position="148"/>
    </location>
</feature>
<sequence length="444" mass="47036">MRSGLTKSLKLSDVFGLGFMTFAFYLGAGNIIFPPLAGFMAGEHLMPAMVGFLLTAVGLPLLTLVAVARGSAGQGSSGWTAMTRYLPTWAATALAIAIYIIMGPAFATPRTGLVAYEMGLKPWLGEAGQHGLLLYSLLFFALVILVSLDRGRLLDAVGKYMTPVLMVMLLILAVGVLVDPQGTLPEASGDYTDTPLIKGMLEGYNTMDTLGSLMFGALIIGLLQRRGIEDYPSQFKYLTIAGLISAVGLSAVYISLFYLGNSAAGVVTNVDNGGAIVNAYVLSLFGHYGQLILAAIITLACFTSAVGLLCASADYFHGLAGWTYRKWVLLMGCVSILVANVGLSQLISLSIPVLVAIYPVAIALVLVTFVQGYFGRPQLAFRAVLLVAFLFGCLDGLGAAGMQMEAFAFLPLFDKGLAWLLPTLLTCCFGMLLRPREDLAAEAA</sequence>
<dbReference type="PANTHER" id="PTHR30588">
    <property type="entry name" value="BRANCHED-CHAIN AMINO ACID TRANSPORT SYSTEM 2 CARRIER PROTEIN"/>
    <property type="match status" value="1"/>
</dbReference>
<comment type="subcellular location">
    <subcellularLocation>
        <location evidence="9">Cell inner membrane</location>
        <topology evidence="9">Multi-pass membrane protein</topology>
    </subcellularLocation>
    <subcellularLocation>
        <location evidence="1">Cell membrane</location>
        <topology evidence="1">Multi-pass membrane protein</topology>
    </subcellularLocation>
</comment>
<reference evidence="10" key="1">
    <citation type="journal article" date="2018" name="Genome Biol.">
        <title>SKESA: strategic k-mer extension for scrupulous assemblies.</title>
        <authorList>
            <person name="Souvorov A."/>
            <person name="Agarwala R."/>
            <person name="Lipman D.J."/>
        </authorList>
    </citation>
    <scope>NUCLEOTIDE SEQUENCE</scope>
    <source>
        <strain evidence="10">OLC2673_Aeromonas</strain>
    </source>
</reference>
<feature type="transmembrane region" description="Helical" evidence="9">
    <location>
        <begin position="12"/>
        <end position="33"/>
    </location>
</feature>
<evidence type="ECO:0000256" key="1">
    <source>
        <dbReference type="ARBA" id="ARBA00004651"/>
    </source>
</evidence>
<keyword evidence="8 9" id="KW-0472">Membrane</keyword>
<evidence type="ECO:0000256" key="6">
    <source>
        <dbReference type="ARBA" id="ARBA00022970"/>
    </source>
</evidence>
<dbReference type="GO" id="GO:0015818">
    <property type="term" value="P:isoleucine transport"/>
    <property type="evidence" value="ECO:0007669"/>
    <property type="project" value="TreeGrafter"/>
</dbReference>
<dbReference type="GO" id="GO:0005886">
    <property type="term" value="C:plasma membrane"/>
    <property type="evidence" value="ECO:0007669"/>
    <property type="project" value="UniProtKB-SubCell"/>
</dbReference>
<keyword evidence="6 9" id="KW-0029">Amino-acid transport</keyword>
<feature type="transmembrane region" description="Helical" evidence="9">
    <location>
        <begin position="327"/>
        <end position="347"/>
    </location>
</feature>
<evidence type="ECO:0000256" key="7">
    <source>
        <dbReference type="ARBA" id="ARBA00022989"/>
    </source>
</evidence>
<comment type="function">
    <text evidence="9">Component of the transport system for branched-chain amino acids.</text>
</comment>
<comment type="similarity">
    <text evidence="2 9">Belongs to the branched chain amino acid transporter family.</text>
</comment>
<keyword evidence="7 9" id="KW-1133">Transmembrane helix</keyword>
<dbReference type="EMBL" id="DACTUL010000002">
    <property type="protein sequence ID" value="HAT6342622.1"/>
    <property type="molecule type" value="Genomic_DNA"/>
</dbReference>
<feature type="transmembrane region" description="Helical" evidence="9">
    <location>
        <begin position="89"/>
        <end position="107"/>
    </location>
</feature>
<feature type="transmembrane region" description="Helical" evidence="9">
    <location>
        <begin position="381"/>
        <end position="404"/>
    </location>
</feature>
<name>A0AAD3YIR9_AERHY</name>
<evidence type="ECO:0000256" key="3">
    <source>
        <dbReference type="ARBA" id="ARBA00022448"/>
    </source>
</evidence>
<dbReference type="InterPro" id="IPR004685">
    <property type="entry name" value="Brnchd-chn_aa_trnsp_Livcs"/>
</dbReference>
<dbReference type="GO" id="GO:0005304">
    <property type="term" value="F:L-valine transmembrane transporter activity"/>
    <property type="evidence" value="ECO:0007669"/>
    <property type="project" value="TreeGrafter"/>
</dbReference>
<proteinExistence type="inferred from homology"/>
<evidence type="ECO:0000313" key="10">
    <source>
        <dbReference type="EMBL" id="HAT6342622.1"/>
    </source>
</evidence>
<organism evidence="10 11">
    <name type="scientific">Aeromonas hydrophila</name>
    <dbReference type="NCBI Taxonomy" id="644"/>
    <lineage>
        <taxon>Bacteria</taxon>
        <taxon>Pseudomonadati</taxon>
        <taxon>Pseudomonadota</taxon>
        <taxon>Gammaproteobacteria</taxon>
        <taxon>Aeromonadales</taxon>
        <taxon>Aeromonadaceae</taxon>
        <taxon>Aeromonas</taxon>
    </lineage>
</organism>
<accession>A0AAD3YIR9</accession>
<gene>
    <name evidence="10" type="primary">brnQ</name>
    <name evidence="10" type="ORF">JAJ28_000280</name>
</gene>